<evidence type="ECO:0000313" key="7">
    <source>
        <dbReference type="EMBL" id="KAJ2906631.1"/>
    </source>
</evidence>
<evidence type="ECO:0000259" key="4">
    <source>
        <dbReference type="PROSITE" id="PS51352"/>
    </source>
</evidence>
<dbReference type="InterPro" id="IPR011989">
    <property type="entry name" value="ARM-like"/>
</dbReference>
<dbReference type="GO" id="GO:0070646">
    <property type="term" value="P:protein modification by small protein removal"/>
    <property type="evidence" value="ECO:0007669"/>
    <property type="project" value="TreeGrafter"/>
</dbReference>
<name>A0AAD5S5M6_9PEZI</name>
<sequence length="571" mass="62412">MDVQLLVYDLSHGLARQMSMGMLGFQLDAVYHTSILIEGLEYVYQQSIRVVQPGAFSGFGTPIEKIHLGKTQLPHEVIIDYLNSVKDRFTPDAYSLFTHNCNTFTDEFSSFLVGKGIPEHITNMPQAVLDTPFGGMLQRQLGGMFPVGDPLPESGSEMPSAVSLPPAGAVREAGALNELDALLTSAKSTFAVIFFTSRTCPPCKMLYPLYDELAQEVGDKGVLIKVDTSQASNAADCFSIRATPTFITFLRGEQESQWSGVDAGRLKETVHMLVQRAHNSHPHESLKLPNFFAQSTEPAFYLKVPPLTKLTAKLGTFGTDPAVLSVKEFVESIPESKAPESSRTVLGPFSHFVVRCLNEVPIDVVFAVVDLLRCALIKPGAAEYILTNEADTVQAVLDFVNSQKECPYALRLVTLHMACNLAKSSHYADKVLGQEDLRRHTTKLITSSLLDEAHRSVRISAATLLLNVALVNNKPRRDGDHDMVPEDDQVELAASVLEAVSREESSEEALRGLILAMGFLLYLAPPGGEMSDLLAALDAKSTMLAKKSRFPNEKFIPEVVQLLEGLGMNGS</sequence>
<dbReference type="Proteomes" id="UP001201980">
    <property type="component" value="Unassembled WGS sequence"/>
</dbReference>
<protein>
    <recommendedName>
        <fullName evidence="9">Thioredoxin</fullName>
    </recommendedName>
</protein>
<dbReference type="Gene3D" id="1.25.10.10">
    <property type="entry name" value="Leucine-rich Repeat Variant"/>
    <property type="match status" value="1"/>
</dbReference>
<evidence type="ECO:0000259" key="5">
    <source>
        <dbReference type="PROSITE" id="PS51396"/>
    </source>
</evidence>
<comment type="similarity">
    <text evidence="1">Belongs to the DeSI family.</text>
</comment>
<evidence type="ECO:0000259" key="6">
    <source>
        <dbReference type="PROSITE" id="PS51858"/>
    </source>
</evidence>
<dbReference type="InterPro" id="IPR036249">
    <property type="entry name" value="Thioredoxin-like_sf"/>
</dbReference>
<proteinExistence type="inferred from homology"/>
<dbReference type="Pfam" id="PF05903">
    <property type="entry name" value="Peptidase_C97"/>
    <property type="match status" value="1"/>
</dbReference>
<dbReference type="Gene3D" id="3.40.30.10">
    <property type="entry name" value="Glutaredoxin"/>
    <property type="match status" value="1"/>
</dbReference>
<dbReference type="InterPro" id="IPR013766">
    <property type="entry name" value="Thioredoxin_domain"/>
</dbReference>
<dbReference type="PROSITE" id="PS51396">
    <property type="entry name" value="PUL"/>
    <property type="match status" value="1"/>
</dbReference>
<keyword evidence="3" id="KW-0378">Hydrolase</keyword>
<dbReference type="EMBL" id="JAKWBI020000011">
    <property type="protein sequence ID" value="KAJ2906631.1"/>
    <property type="molecule type" value="Genomic_DNA"/>
</dbReference>
<accession>A0AAD5S5M6</accession>
<dbReference type="PROSITE" id="PS51352">
    <property type="entry name" value="THIOREDOXIN_2"/>
    <property type="match status" value="1"/>
</dbReference>
<dbReference type="PROSITE" id="PS51858">
    <property type="entry name" value="PPPDE"/>
    <property type="match status" value="1"/>
</dbReference>
<feature type="domain" description="Thioredoxin" evidence="4">
    <location>
        <begin position="152"/>
        <end position="279"/>
    </location>
</feature>
<organism evidence="7 8">
    <name type="scientific">Zalerion maritima</name>
    <dbReference type="NCBI Taxonomy" id="339359"/>
    <lineage>
        <taxon>Eukaryota</taxon>
        <taxon>Fungi</taxon>
        <taxon>Dikarya</taxon>
        <taxon>Ascomycota</taxon>
        <taxon>Pezizomycotina</taxon>
        <taxon>Sordariomycetes</taxon>
        <taxon>Lulworthiomycetidae</taxon>
        <taxon>Lulworthiales</taxon>
        <taxon>Lulworthiaceae</taxon>
        <taxon>Zalerion</taxon>
    </lineage>
</organism>
<dbReference type="Pfam" id="PF00085">
    <property type="entry name" value="Thioredoxin"/>
    <property type="match status" value="1"/>
</dbReference>
<evidence type="ECO:0000313" key="8">
    <source>
        <dbReference type="Proteomes" id="UP001201980"/>
    </source>
</evidence>
<feature type="domain" description="PUL" evidence="5">
    <location>
        <begin position="290"/>
        <end position="566"/>
    </location>
</feature>
<dbReference type="InterPro" id="IPR013535">
    <property type="entry name" value="PUL_dom"/>
</dbReference>
<dbReference type="PANTHER" id="PTHR12378">
    <property type="entry name" value="DESUMOYLATING ISOPEPTIDASE"/>
    <property type="match status" value="1"/>
</dbReference>
<dbReference type="InterPro" id="IPR042266">
    <property type="entry name" value="PPPDE_sf"/>
</dbReference>
<feature type="domain" description="PPPDE" evidence="6">
    <location>
        <begin position="1"/>
        <end position="142"/>
    </location>
</feature>
<evidence type="ECO:0008006" key="9">
    <source>
        <dbReference type="Google" id="ProtNLM"/>
    </source>
</evidence>
<dbReference type="Pfam" id="PF08324">
    <property type="entry name" value="PUL"/>
    <property type="match status" value="1"/>
</dbReference>
<gene>
    <name evidence="7" type="ORF">MKZ38_000886</name>
</gene>
<dbReference type="PANTHER" id="PTHR12378:SF7">
    <property type="entry name" value="DESUMOYLATING ISOPEPTIDASE 1"/>
    <property type="match status" value="1"/>
</dbReference>
<dbReference type="AlphaFoldDB" id="A0AAD5S5M6"/>
<dbReference type="SMART" id="SM01179">
    <property type="entry name" value="DUF862"/>
    <property type="match status" value="1"/>
</dbReference>
<dbReference type="GO" id="GO:0008233">
    <property type="term" value="F:peptidase activity"/>
    <property type="evidence" value="ECO:0007669"/>
    <property type="project" value="UniProtKB-KW"/>
</dbReference>
<dbReference type="GO" id="GO:0006508">
    <property type="term" value="P:proteolysis"/>
    <property type="evidence" value="ECO:0007669"/>
    <property type="project" value="UniProtKB-KW"/>
</dbReference>
<evidence type="ECO:0000256" key="2">
    <source>
        <dbReference type="ARBA" id="ARBA00022670"/>
    </source>
</evidence>
<keyword evidence="8" id="KW-1185">Reference proteome</keyword>
<dbReference type="SUPFAM" id="SSF52833">
    <property type="entry name" value="Thioredoxin-like"/>
    <property type="match status" value="1"/>
</dbReference>
<evidence type="ECO:0000256" key="1">
    <source>
        <dbReference type="ARBA" id="ARBA00008140"/>
    </source>
</evidence>
<dbReference type="Gene3D" id="3.90.1720.30">
    <property type="entry name" value="PPPDE domains"/>
    <property type="match status" value="1"/>
</dbReference>
<dbReference type="CDD" id="cd02947">
    <property type="entry name" value="TRX_family"/>
    <property type="match status" value="1"/>
</dbReference>
<dbReference type="PROSITE" id="PS00194">
    <property type="entry name" value="THIOREDOXIN_1"/>
    <property type="match status" value="1"/>
</dbReference>
<dbReference type="InterPro" id="IPR017937">
    <property type="entry name" value="Thioredoxin_CS"/>
</dbReference>
<dbReference type="InterPro" id="IPR008580">
    <property type="entry name" value="PPPDE_dom"/>
</dbReference>
<keyword evidence="2" id="KW-0645">Protease</keyword>
<reference evidence="7" key="1">
    <citation type="submission" date="2022-07" db="EMBL/GenBank/DDBJ databases">
        <title>Draft genome sequence of Zalerion maritima ATCC 34329, a (micro)plastics degrading marine fungus.</title>
        <authorList>
            <person name="Paco A."/>
            <person name="Goncalves M.F.M."/>
            <person name="Rocha-Santos T.A.P."/>
            <person name="Alves A."/>
        </authorList>
    </citation>
    <scope>NUCLEOTIDE SEQUENCE</scope>
    <source>
        <strain evidence="7">ATCC 34329</strain>
    </source>
</reference>
<comment type="caution">
    <text evidence="7">The sequence shown here is derived from an EMBL/GenBank/DDBJ whole genome shotgun (WGS) entry which is preliminary data.</text>
</comment>
<evidence type="ECO:0000256" key="3">
    <source>
        <dbReference type="ARBA" id="ARBA00022801"/>
    </source>
</evidence>